<dbReference type="RefSeq" id="WP_259539305.1">
    <property type="nucleotide sequence ID" value="NZ_JANLCJ010000004.1"/>
</dbReference>
<organism evidence="4 5">
    <name type="scientific">Herbiconiux daphne</name>
    <dbReference type="NCBI Taxonomy" id="2970914"/>
    <lineage>
        <taxon>Bacteria</taxon>
        <taxon>Bacillati</taxon>
        <taxon>Actinomycetota</taxon>
        <taxon>Actinomycetes</taxon>
        <taxon>Micrococcales</taxon>
        <taxon>Microbacteriaceae</taxon>
        <taxon>Herbiconiux</taxon>
    </lineage>
</organism>
<dbReference type="PRINTS" id="PR00081">
    <property type="entry name" value="GDHRDH"/>
</dbReference>
<dbReference type="NCBIfam" id="NF006119">
    <property type="entry name" value="PRK08264.1-5"/>
    <property type="match status" value="1"/>
</dbReference>
<proteinExistence type="inferred from homology"/>
<evidence type="ECO:0000256" key="3">
    <source>
        <dbReference type="RuleBase" id="RU000363"/>
    </source>
</evidence>
<evidence type="ECO:0000256" key="1">
    <source>
        <dbReference type="ARBA" id="ARBA00006484"/>
    </source>
</evidence>
<dbReference type="SUPFAM" id="SSF51735">
    <property type="entry name" value="NAD(P)-binding Rossmann-fold domains"/>
    <property type="match status" value="1"/>
</dbReference>
<dbReference type="InterPro" id="IPR002347">
    <property type="entry name" value="SDR_fam"/>
</dbReference>
<reference evidence="4" key="1">
    <citation type="submission" date="2022-08" db="EMBL/GenBank/DDBJ databases">
        <authorList>
            <person name="Deng Y."/>
            <person name="Han X.-F."/>
            <person name="Zhang Y.-Q."/>
        </authorList>
    </citation>
    <scope>NUCLEOTIDE SEQUENCE</scope>
    <source>
        <strain evidence="4">CPCC 203386</strain>
    </source>
</reference>
<comment type="caution">
    <text evidence="4">The sequence shown here is derived from an EMBL/GenBank/DDBJ whole genome shotgun (WGS) entry which is preliminary data.</text>
</comment>
<dbReference type="InterPro" id="IPR036291">
    <property type="entry name" value="NAD(P)-bd_dom_sf"/>
</dbReference>
<name>A0ABT2H3C4_9MICO</name>
<keyword evidence="5" id="KW-1185">Reference proteome</keyword>
<evidence type="ECO:0000313" key="4">
    <source>
        <dbReference type="EMBL" id="MCS5734439.1"/>
    </source>
</evidence>
<comment type="similarity">
    <text evidence="1 3">Belongs to the short-chain dehydrogenases/reductases (SDR) family.</text>
</comment>
<dbReference type="PRINTS" id="PR00080">
    <property type="entry name" value="SDRFAMILY"/>
</dbReference>
<dbReference type="Gene3D" id="3.40.50.720">
    <property type="entry name" value="NAD(P)-binding Rossmann-like Domain"/>
    <property type="match status" value="1"/>
</dbReference>
<dbReference type="PANTHER" id="PTHR43976">
    <property type="entry name" value="SHORT CHAIN DEHYDROGENASE"/>
    <property type="match status" value="1"/>
</dbReference>
<gene>
    <name evidence="4" type="ORF">N1032_11890</name>
</gene>
<dbReference type="EMBL" id="JANLCJ010000004">
    <property type="protein sequence ID" value="MCS5734439.1"/>
    <property type="molecule type" value="Genomic_DNA"/>
</dbReference>
<dbReference type="Pfam" id="PF00106">
    <property type="entry name" value="adh_short"/>
    <property type="match status" value="1"/>
</dbReference>
<dbReference type="Proteomes" id="UP001165586">
    <property type="component" value="Unassembled WGS sequence"/>
</dbReference>
<evidence type="ECO:0000256" key="2">
    <source>
        <dbReference type="ARBA" id="ARBA00023002"/>
    </source>
</evidence>
<dbReference type="InterPro" id="IPR051911">
    <property type="entry name" value="SDR_oxidoreductase"/>
</dbReference>
<accession>A0ABT2H3C4</accession>
<sequence>MMSTSLAGATVLVTGANGGLGTQFVEQALARGAAKVYATARTPRDWADDRVVPLTLDVTDEASAAAAAAIAHDTTVVINNAGVAGGGSLTSGSVDDIRRIMETNFFGAVIVAREFAPVLAANGGGALLDVHSALSWIGLAGAYSASKAALWSATNSLRLELAPQGTQVVGLHLGYADTPMTAGVDAPMSDPADIVRAAYDGLEAGELEILADEVSVNVKAGLAGPIAALYPQFAV</sequence>
<protein>
    <submittedName>
        <fullName evidence="4">SDR family oxidoreductase</fullName>
    </submittedName>
</protein>
<evidence type="ECO:0000313" key="5">
    <source>
        <dbReference type="Proteomes" id="UP001165586"/>
    </source>
</evidence>
<keyword evidence="2" id="KW-0560">Oxidoreductase</keyword>
<dbReference type="PANTHER" id="PTHR43976:SF16">
    <property type="entry name" value="SHORT-CHAIN DEHYDROGENASE_REDUCTASE FAMILY PROTEIN"/>
    <property type="match status" value="1"/>
</dbReference>